<dbReference type="InterPro" id="IPR002930">
    <property type="entry name" value="GCV_H"/>
</dbReference>
<gene>
    <name evidence="3" type="primary">gcvH</name>
    <name evidence="6" type="ORF">ABS24_10235</name>
</gene>
<dbReference type="InterPro" id="IPR011053">
    <property type="entry name" value="Single_hybrid_motif"/>
</dbReference>
<dbReference type="InterPro" id="IPR017453">
    <property type="entry name" value="GCV_H_sub"/>
</dbReference>
<dbReference type="PANTHER" id="PTHR11715:SF3">
    <property type="entry name" value="GLYCINE CLEAVAGE SYSTEM H PROTEIN-RELATED"/>
    <property type="match status" value="1"/>
</dbReference>
<dbReference type="GO" id="GO:0009249">
    <property type="term" value="P:protein lipoylation"/>
    <property type="evidence" value="ECO:0007669"/>
    <property type="project" value="TreeGrafter"/>
</dbReference>
<dbReference type="NCBIfam" id="NF002270">
    <property type="entry name" value="PRK01202.1"/>
    <property type="match status" value="1"/>
</dbReference>
<proteinExistence type="inferred from homology"/>
<evidence type="ECO:0000256" key="1">
    <source>
        <dbReference type="ARBA" id="ARBA00009249"/>
    </source>
</evidence>
<evidence type="ECO:0000313" key="6">
    <source>
        <dbReference type="EMBL" id="KRO90564.1"/>
    </source>
</evidence>
<comment type="cofactor">
    <cofactor evidence="3">
        <name>(R)-lipoate</name>
        <dbReference type="ChEBI" id="CHEBI:83088"/>
    </cofactor>
    <text evidence="3">Binds 1 lipoyl cofactor covalently.</text>
</comment>
<dbReference type="Proteomes" id="UP000051213">
    <property type="component" value="Unassembled WGS sequence"/>
</dbReference>
<comment type="function">
    <text evidence="3">The glycine cleavage system catalyzes the degradation of glycine. The H protein shuttles the methylamine group of glycine from the P protein to the T protein.</text>
</comment>
<comment type="similarity">
    <text evidence="1 3">Belongs to the GcvH family.</text>
</comment>
<evidence type="ECO:0000256" key="2">
    <source>
        <dbReference type="ARBA" id="ARBA00022823"/>
    </source>
</evidence>
<evidence type="ECO:0000313" key="7">
    <source>
        <dbReference type="Proteomes" id="UP000051213"/>
    </source>
</evidence>
<dbReference type="PROSITE" id="PS00189">
    <property type="entry name" value="LIPOYL"/>
    <property type="match status" value="1"/>
</dbReference>
<organism evidence="6 7">
    <name type="scientific">SAR92 bacterium BACL26 MAG-121220-bin70</name>
    <dbReference type="NCBI Taxonomy" id="1655626"/>
    <lineage>
        <taxon>Bacteria</taxon>
        <taxon>Pseudomonadati</taxon>
        <taxon>Pseudomonadota</taxon>
        <taxon>Gammaproteobacteria</taxon>
        <taxon>Cellvibrionales</taxon>
        <taxon>Porticoccaceae</taxon>
        <taxon>SAR92 clade</taxon>
    </lineage>
</organism>
<dbReference type="Gene3D" id="2.40.50.100">
    <property type="match status" value="1"/>
</dbReference>
<sequence length="125" mass="13567">MGEKIYTRDHEWLDITDGVATIGVTEFAQEQLGDVVFVDLPEVGALLTEGDEVAVIESVKAAGEVNTPLSGTVVGVNEALVEEPELLNSSPQKDGWMFKLALDEGYDISKLMNESDYQDYISANA</sequence>
<dbReference type="GO" id="GO:0019464">
    <property type="term" value="P:glycine decarboxylation via glycine cleavage system"/>
    <property type="evidence" value="ECO:0007669"/>
    <property type="project" value="UniProtKB-UniRule"/>
</dbReference>
<dbReference type="Pfam" id="PF01597">
    <property type="entry name" value="GCV_H"/>
    <property type="match status" value="1"/>
</dbReference>
<comment type="subunit">
    <text evidence="3">The glycine cleavage system is composed of four proteins: P, T, L and H.</text>
</comment>
<dbReference type="GO" id="GO:0005960">
    <property type="term" value="C:glycine cleavage complex"/>
    <property type="evidence" value="ECO:0007669"/>
    <property type="project" value="InterPro"/>
</dbReference>
<evidence type="ECO:0000259" key="5">
    <source>
        <dbReference type="PROSITE" id="PS50968"/>
    </source>
</evidence>
<dbReference type="HAMAP" id="MF_00272">
    <property type="entry name" value="GcvH"/>
    <property type="match status" value="1"/>
</dbReference>
<comment type="caution">
    <text evidence="6">The sequence shown here is derived from an EMBL/GenBank/DDBJ whole genome shotgun (WGS) entry which is preliminary data.</text>
</comment>
<dbReference type="EMBL" id="LICA01000693">
    <property type="protein sequence ID" value="KRO90564.1"/>
    <property type="molecule type" value="Genomic_DNA"/>
</dbReference>
<dbReference type="SUPFAM" id="SSF51230">
    <property type="entry name" value="Single hybrid motif"/>
    <property type="match status" value="1"/>
</dbReference>
<dbReference type="GO" id="GO:0005829">
    <property type="term" value="C:cytosol"/>
    <property type="evidence" value="ECO:0007669"/>
    <property type="project" value="TreeGrafter"/>
</dbReference>
<dbReference type="InterPro" id="IPR000089">
    <property type="entry name" value="Biotin_lipoyl"/>
</dbReference>
<protein>
    <recommendedName>
        <fullName evidence="3">Glycine cleavage system H protein</fullName>
    </recommendedName>
</protein>
<keyword evidence="2 3" id="KW-0450">Lipoyl</keyword>
<accession>A0A0R2TUS0</accession>
<dbReference type="AlphaFoldDB" id="A0A0R2TUS0"/>
<dbReference type="CDD" id="cd06848">
    <property type="entry name" value="GCS_H"/>
    <property type="match status" value="1"/>
</dbReference>
<feature type="modified residue" description="N6-lipoyllysine" evidence="3 4">
    <location>
        <position position="60"/>
    </location>
</feature>
<feature type="domain" description="Lipoyl-binding" evidence="5">
    <location>
        <begin position="19"/>
        <end position="101"/>
    </location>
</feature>
<evidence type="ECO:0000256" key="4">
    <source>
        <dbReference type="PIRSR" id="PIRSR617453-50"/>
    </source>
</evidence>
<dbReference type="PROSITE" id="PS50968">
    <property type="entry name" value="BIOTINYL_LIPOYL"/>
    <property type="match status" value="1"/>
</dbReference>
<evidence type="ECO:0000256" key="3">
    <source>
        <dbReference type="HAMAP-Rule" id="MF_00272"/>
    </source>
</evidence>
<dbReference type="InterPro" id="IPR003016">
    <property type="entry name" value="2-oxoA_DH_lipoyl-BS"/>
</dbReference>
<dbReference type="PANTHER" id="PTHR11715">
    <property type="entry name" value="GLYCINE CLEAVAGE SYSTEM H PROTEIN"/>
    <property type="match status" value="1"/>
</dbReference>
<name>A0A0R2TUS0_9GAMM</name>
<dbReference type="InterPro" id="IPR033753">
    <property type="entry name" value="GCV_H/Fam206"/>
</dbReference>
<dbReference type="NCBIfam" id="TIGR00527">
    <property type="entry name" value="gcvH"/>
    <property type="match status" value="1"/>
</dbReference>
<reference evidence="6 7" key="1">
    <citation type="submission" date="2015-10" db="EMBL/GenBank/DDBJ databases">
        <title>Metagenome-Assembled Genomes uncover a global brackish microbiome.</title>
        <authorList>
            <person name="Hugerth L.W."/>
            <person name="Larsson J."/>
            <person name="Alneberg J."/>
            <person name="Lindh M.V."/>
            <person name="Legrand C."/>
            <person name="Pinhassi J."/>
            <person name="Andersson A.F."/>
        </authorList>
    </citation>
    <scope>NUCLEOTIDE SEQUENCE [LARGE SCALE GENOMIC DNA]</scope>
    <source>
        <strain evidence="6">BACL26 MAG-121220-bin70</strain>
    </source>
</reference>